<dbReference type="CDD" id="cd05233">
    <property type="entry name" value="SDR_c"/>
    <property type="match status" value="1"/>
</dbReference>
<feature type="non-terminal residue" evidence="2">
    <location>
        <position position="123"/>
    </location>
</feature>
<sequence length="123" mass="13159">MLVAKGGKVVINFSRSIDAAKKVAQECESLGGEVLLCQADVSKDDDCLRMVDEALEKWGRLDVLVNNAGTTKFVQHPDLDGLSSEDFQHIYGVNVIGPFQMVRAAHDALKASGDGSIVNVASI</sequence>
<organism evidence="2">
    <name type="scientific">marine metagenome</name>
    <dbReference type="NCBI Taxonomy" id="408172"/>
    <lineage>
        <taxon>unclassified sequences</taxon>
        <taxon>metagenomes</taxon>
        <taxon>ecological metagenomes</taxon>
    </lineage>
</organism>
<dbReference type="PRINTS" id="PR00080">
    <property type="entry name" value="SDRFAMILY"/>
</dbReference>
<dbReference type="PRINTS" id="PR00081">
    <property type="entry name" value="GDHRDH"/>
</dbReference>
<protein>
    <recommendedName>
        <fullName evidence="3">Oxidoreductase</fullName>
    </recommendedName>
</protein>
<dbReference type="EMBL" id="UINC01205263">
    <property type="protein sequence ID" value="SVE26359.1"/>
    <property type="molecule type" value="Genomic_DNA"/>
</dbReference>
<dbReference type="SUPFAM" id="SSF51735">
    <property type="entry name" value="NAD(P)-binding Rossmann-fold domains"/>
    <property type="match status" value="1"/>
</dbReference>
<dbReference type="PANTHER" id="PTHR42879:SF2">
    <property type="entry name" value="3-OXOACYL-[ACYL-CARRIER-PROTEIN] REDUCTASE FABG"/>
    <property type="match status" value="1"/>
</dbReference>
<evidence type="ECO:0008006" key="3">
    <source>
        <dbReference type="Google" id="ProtNLM"/>
    </source>
</evidence>
<reference evidence="2" key="1">
    <citation type="submission" date="2018-05" db="EMBL/GenBank/DDBJ databases">
        <authorList>
            <person name="Lanie J.A."/>
            <person name="Ng W.-L."/>
            <person name="Kazmierczak K.M."/>
            <person name="Andrzejewski T.M."/>
            <person name="Davidsen T.M."/>
            <person name="Wayne K.J."/>
            <person name="Tettelin H."/>
            <person name="Glass J.I."/>
            <person name="Rusch D."/>
            <person name="Podicherti R."/>
            <person name="Tsui H.-C.T."/>
            <person name="Winkler M.E."/>
        </authorList>
    </citation>
    <scope>NUCLEOTIDE SEQUENCE</scope>
</reference>
<evidence type="ECO:0000256" key="1">
    <source>
        <dbReference type="ARBA" id="ARBA00006484"/>
    </source>
</evidence>
<dbReference type="PANTHER" id="PTHR42879">
    <property type="entry name" value="3-OXOACYL-(ACYL-CARRIER-PROTEIN) REDUCTASE"/>
    <property type="match status" value="1"/>
</dbReference>
<name>A0A383C2T1_9ZZZZ</name>
<dbReference type="InterPro" id="IPR050259">
    <property type="entry name" value="SDR"/>
</dbReference>
<gene>
    <name evidence="2" type="ORF">METZ01_LOCUS479213</name>
</gene>
<comment type="similarity">
    <text evidence="1">Belongs to the short-chain dehydrogenases/reductases (SDR) family.</text>
</comment>
<evidence type="ECO:0000313" key="2">
    <source>
        <dbReference type="EMBL" id="SVE26359.1"/>
    </source>
</evidence>
<proteinExistence type="inferred from homology"/>
<dbReference type="InterPro" id="IPR002347">
    <property type="entry name" value="SDR_fam"/>
</dbReference>
<dbReference type="Gene3D" id="3.40.50.720">
    <property type="entry name" value="NAD(P)-binding Rossmann-like Domain"/>
    <property type="match status" value="1"/>
</dbReference>
<dbReference type="AlphaFoldDB" id="A0A383C2T1"/>
<accession>A0A383C2T1</accession>
<dbReference type="InterPro" id="IPR036291">
    <property type="entry name" value="NAD(P)-bd_dom_sf"/>
</dbReference>
<dbReference type="Pfam" id="PF00106">
    <property type="entry name" value="adh_short"/>
    <property type="match status" value="1"/>
</dbReference>